<protein>
    <submittedName>
        <fullName evidence="2">Ig-like domain-containing protein</fullName>
    </submittedName>
</protein>
<dbReference type="InterPro" id="IPR002035">
    <property type="entry name" value="VWF_A"/>
</dbReference>
<dbReference type="Proteomes" id="UP001348397">
    <property type="component" value="Unassembled WGS sequence"/>
</dbReference>
<reference evidence="2 3" key="1">
    <citation type="submission" date="2024-01" db="EMBL/GenBank/DDBJ databases">
        <title>Chryseobacterium sp. T9W2-O.</title>
        <authorList>
            <person name="Maltman C."/>
        </authorList>
    </citation>
    <scope>NUCLEOTIDE SEQUENCE [LARGE SCALE GENOMIC DNA]</scope>
    <source>
        <strain evidence="2 3">T9W2-O</strain>
    </source>
</reference>
<sequence>MNTKLENVTTQYRKFNVNQVLTEGQLNEFLDYFEDQDRLSRTHLSGVGVASGFKSMYIDESVTEETIKLMFKIDKEQPIDLNDYLDTIAITQGAGITTDGDLMTLRRKTLKHMPESIETVIDFGANAYKYYKKYEAAKDYGHFIINNEPVSLLEIITQQDYDFLIAQGISISDFKPVKDIQKLNEKIVILYLESYSNEESPCQDADCDNAGAEQVSNLRVLLADQNEIKNIIDESEAKDTLYQLRNVYEDLFDKLHNIEARRVILDPGVSTAPQLKSKFIDAISAVSELSEGFTRIAQVFNVNLNLGNQYLKDKLEALLYTIPSGADDYQYRYDLLKDLIDTHNEIRSLVLHLHAECCPSISSFPKHLLLGPLGAKLELGENTPLRHGFYHSPTTTGDDENYERIVMLANRFAQKINGFRAYSGPVKITPSYLNVRLGDKAIPFYYNVDQPLLRKWNYEKTKTDRETYNLSYHTANLAGEDFVQNPLDYNIDNHDFYRIEGHLGLPFETAVQNINDLKTKYGLAFDVTVLLLNNEKRGSGEVSEPRKLSIPELRAQVLSISNDISKATGDSKSTLQNLTKLDSQLKLLNKAKFDFDPEFAEEITIVKEDPRKKEITTELLKDFLERKSGLEHMAGVRPGDTFVLIAESETNNLVLADFTLPYLCCSKEKPNIPPLAKDDYASCMIGKTVTISVLDNDYDADNDSLTVVKKSDPSYGTVVLNSSGIFTYTHDGSANLEDSFTYCVNDGRDDSNIATVFIKVKSAPVAVNDHASTSNGGYVDIAVKDNDYDLGNTPLSVFINTQPAHGTATLRPDGKIRYTHDKSNTLTDSFTYHINDGELDSNIATVTIKIGPPPCNSGMDVVFIFDYTGSMGGQIEAAKTGASSIITTIQNQSSPNAYRLGIVLADETDSRTNSSYSSAAAYTSLPVSQRFVNPGIGSKFQWITAMEVMSENNVTSFTNQLGKINNPAGGLSLGWGVGGPEPTDMALSRVVEHDFAGTFRNNVAKYVIIITDITPGGNDDIANSVDVAELNRLKNICLAKSIKVIVLGAGVDHKIEGKYIWRELANGTGGSWNSSYNASAIQTAIINGCGG</sequence>
<dbReference type="Gene3D" id="2.60.40.3440">
    <property type="match status" value="2"/>
</dbReference>
<keyword evidence="3" id="KW-1185">Reference proteome</keyword>
<dbReference type="EMBL" id="JAYLAA010000006">
    <property type="protein sequence ID" value="MEC3874303.1"/>
    <property type="molecule type" value="Genomic_DNA"/>
</dbReference>
<gene>
    <name evidence="2" type="ORF">SOP96_01100</name>
</gene>
<evidence type="ECO:0000313" key="3">
    <source>
        <dbReference type="Proteomes" id="UP001348397"/>
    </source>
</evidence>
<dbReference type="InterPro" id="IPR036465">
    <property type="entry name" value="vWFA_dom_sf"/>
</dbReference>
<organism evidence="2 3">
    <name type="scientific">Chryseobacterium salviniae</name>
    <dbReference type="NCBI Taxonomy" id="3101750"/>
    <lineage>
        <taxon>Bacteria</taxon>
        <taxon>Pseudomonadati</taxon>
        <taxon>Bacteroidota</taxon>
        <taxon>Flavobacteriia</taxon>
        <taxon>Flavobacteriales</taxon>
        <taxon>Weeksellaceae</taxon>
        <taxon>Chryseobacterium group</taxon>
        <taxon>Chryseobacterium</taxon>
    </lineage>
</organism>
<dbReference type="Gene3D" id="3.40.50.410">
    <property type="entry name" value="von Willebrand factor, type A domain"/>
    <property type="match status" value="1"/>
</dbReference>
<dbReference type="RefSeq" id="WP_326319388.1">
    <property type="nucleotide sequence ID" value="NZ_JAYLAA010000006.1"/>
</dbReference>
<evidence type="ECO:0000313" key="2">
    <source>
        <dbReference type="EMBL" id="MEC3874303.1"/>
    </source>
</evidence>
<dbReference type="Pfam" id="PF17963">
    <property type="entry name" value="Big_9"/>
    <property type="match status" value="2"/>
</dbReference>
<evidence type="ECO:0000259" key="1">
    <source>
        <dbReference type="PROSITE" id="PS50234"/>
    </source>
</evidence>
<dbReference type="PROSITE" id="PS50234">
    <property type="entry name" value="VWFA"/>
    <property type="match status" value="1"/>
</dbReference>
<proteinExistence type="predicted"/>
<name>A0ABU6HMV4_9FLAO</name>
<comment type="caution">
    <text evidence="2">The sequence shown here is derived from an EMBL/GenBank/DDBJ whole genome shotgun (WGS) entry which is preliminary data.</text>
</comment>
<accession>A0ABU6HMV4</accession>
<feature type="domain" description="VWFA" evidence="1">
    <location>
        <begin position="860"/>
        <end position="1050"/>
    </location>
</feature>
<dbReference type="SUPFAM" id="SSF53300">
    <property type="entry name" value="vWA-like"/>
    <property type="match status" value="1"/>
</dbReference>